<organism evidence="8 9">
    <name type="scientific">Intoshia linei</name>
    <dbReference type="NCBI Taxonomy" id="1819745"/>
    <lineage>
        <taxon>Eukaryota</taxon>
        <taxon>Metazoa</taxon>
        <taxon>Spiralia</taxon>
        <taxon>Lophotrochozoa</taxon>
        <taxon>Mesozoa</taxon>
        <taxon>Orthonectida</taxon>
        <taxon>Rhopaluridae</taxon>
        <taxon>Intoshia</taxon>
    </lineage>
</organism>
<dbReference type="GO" id="GO:0000408">
    <property type="term" value="C:EKC/KEOPS complex"/>
    <property type="evidence" value="ECO:0007669"/>
    <property type="project" value="TreeGrafter"/>
</dbReference>
<gene>
    <name evidence="8" type="ORF">A3Q56_02212</name>
</gene>
<dbReference type="SUPFAM" id="SSF53067">
    <property type="entry name" value="Actin-like ATPase domain"/>
    <property type="match status" value="1"/>
</dbReference>
<dbReference type="AlphaFoldDB" id="A0A177B706"/>
<dbReference type="InterPro" id="IPR000905">
    <property type="entry name" value="Gcp-like_dom"/>
</dbReference>
<dbReference type="Gene3D" id="3.30.420.40">
    <property type="match status" value="2"/>
</dbReference>
<accession>A0A177B706</accession>
<feature type="domain" description="Gcp-like" evidence="7">
    <location>
        <begin position="42"/>
        <end position="286"/>
    </location>
</feature>
<evidence type="ECO:0000256" key="1">
    <source>
        <dbReference type="ARBA" id="ARBA00012156"/>
    </source>
</evidence>
<keyword evidence="2" id="KW-0808">Transferase</keyword>
<dbReference type="PANTHER" id="PTHR11735:SF14">
    <property type="entry name" value="TRNA N6-ADENOSINE THREONYLCARBAMOYLTRANSFERASE"/>
    <property type="match status" value="1"/>
</dbReference>
<evidence type="ECO:0000256" key="6">
    <source>
        <dbReference type="ARBA" id="ARBA00048117"/>
    </source>
</evidence>
<keyword evidence="4" id="KW-0479">Metal-binding</keyword>
<dbReference type="PRINTS" id="PR00789">
    <property type="entry name" value="OSIALOPTASE"/>
</dbReference>
<evidence type="ECO:0000256" key="5">
    <source>
        <dbReference type="ARBA" id="ARBA00023315"/>
    </source>
</evidence>
<evidence type="ECO:0000256" key="4">
    <source>
        <dbReference type="ARBA" id="ARBA00022723"/>
    </source>
</evidence>
<sequence>MVISLGIEGYGYLLSVGIIDDNKVLINKSKYFESPDYQDYYPYFIATHHRKNVLPLIRQCLTESNLQYQDIDIICFSNAVVMRMLAQMWNKPIVVVNHAYAHIKASEFYSKVENCVVVYLCGKFSQIMVKKDDKYKIIGSSLDISIEEAYLKMSKYLKFYDKEEYLGATIEELSKKGTDLILLPYMINGFYFYLSGTLCSLQNLINNASIKIEDICLSFQEAVLSIIVEITEKAMLDAQANQILIIGQISENKRLQDMMTSMAKDNCSVVFEFNKNYSIDSGVMIALSGLQQYKKYGPTKWSESGIVEK</sequence>
<dbReference type="GO" id="GO:0005737">
    <property type="term" value="C:cytoplasm"/>
    <property type="evidence" value="ECO:0007669"/>
    <property type="project" value="TreeGrafter"/>
</dbReference>
<evidence type="ECO:0000313" key="8">
    <source>
        <dbReference type="EMBL" id="OAF70036.1"/>
    </source>
</evidence>
<dbReference type="OrthoDB" id="10254073at2759"/>
<dbReference type="GO" id="GO:0061711">
    <property type="term" value="F:tRNA N(6)-L-threonylcarbamoyladenine synthase activity"/>
    <property type="evidence" value="ECO:0007669"/>
    <property type="project" value="UniProtKB-EC"/>
</dbReference>
<reference evidence="8 9" key="1">
    <citation type="submission" date="2016-04" db="EMBL/GenBank/DDBJ databases">
        <title>The genome of Intoshia linei affirms orthonectids as highly simplified spiralians.</title>
        <authorList>
            <person name="Mikhailov K.V."/>
            <person name="Slusarev G.S."/>
            <person name="Nikitin M.A."/>
            <person name="Logacheva M.D."/>
            <person name="Penin A."/>
            <person name="Aleoshin V."/>
            <person name="Panchin Y.V."/>
        </authorList>
    </citation>
    <scope>NUCLEOTIDE SEQUENCE [LARGE SCALE GENOMIC DNA]</scope>
    <source>
        <strain evidence="8">Intl2013</strain>
        <tissue evidence="8">Whole animal</tissue>
    </source>
</reference>
<dbReference type="GO" id="GO:0008033">
    <property type="term" value="P:tRNA processing"/>
    <property type="evidence" value="ECO:0007669"/>
    <property type="project" value="UniProtKB-KW"/>
</dbReference>
<dbReference type="Proteomes" id="UP000078046">
    <property type="component" value="Unassembled WGS sequence"/>
</dbReference>
<proteinExistence type="predicted"/>
<comment type="catalytic activity">
    <reaction evidence="6">
        <text>L-threonylcarbamoyladenylate + adenosine(37) in tRNA = N(6)-L-threonylcarbamoyladenosine(37) in tRNA + AMP + H(+)</text>
        <dbReference type="Rhea" id="RHEA:37059"/>
        <dbReference type="Rhea" id="RHEA-COMP:10162"/>
        <dbReference type="Rhea" id="RHEA-COMP:10163"/>
        <dbReference type="ChEBI" id="CHEBI:15378"/>
        <dbReference type="ChEBI" id="CHEBI:73682"/>
        <dbReference type="ChEBI" id="CHEBI:74411"/>
        <dbReference type="ChEBI" id="CHEBI:74418"/>
        <dbReference type="ChEBI" id="CHEBI:456215"/>
        <dbReference type="EC" id="2.3.1.234"/>
    </reaction>
</comment>
<keyword evidence="9" id="KW-1185">Reference proteome</keyword>
<dbReference type="InterPro" id="IPR043129">
    <property type="entry name" value="ATPase_NBD"/>
</dbReference>
<dbReference type="Pfam" id="PF00814">
    <property type="entry name" value="TsaD"/>
    <property type="match status" value="1"/>
</dbReference>
<keyword evidence="5" id="KW-0012">Acyltransferase</keyword>
<protein>
    <recommendedName>
        <fullName evidence="1">N(6)-L-threonylcarbamoyladenine synthase</fullName>
        <ecNumber evidence="1">2.3.1.234</ecNumber>
    </recommendedName>
</protein>
<evidence type="ECO:0000256" key="2">
    <source>
        <dbReference type="ARBA" id="ARBA00022679"/>
    </source>
</evidence>
<name>A0A177B706_9BILA</name>
<comment type="caution">
    <text evidence="8">The sequence shown here is derived from an EMBL/GenBank/DDBJ whole genome shotgun (WGS) entry which is preliminary data.</text>
</comment>
<keyword evidence="3" id="KW-0819">tRNA processing</keyword>
<dbReference type="PANTHER" id="PTHR11735">
    <property type="entry name" value="TRNA N6-ADENOSINE THREONYLCARBAMOYLTRANSFERASE"/>
    <property type="match status" value="1"/>
</dbReference>
<evidence type="ECO:0000259" key="7">
    <source>
        <dbReference type="Pfam" id="PF00814"/>
    </source>
</evidence>
<evidence type="ECO:0000256" key="3">
    <source>
        <dbReference type="ARBA" id="ARBA00022694"/>
    </source>
</evidence>
<dbReference type="InterPro" id="IPR017861">
    <property type="entry name" value="KAE1/TsaD"/>
</dbReference>
<dbReference type="EC" id="2.3.1.234" evidence="1"/>
<evidence type="ECO:0000313" key="9">
    <source>
        <dbReference type="Proteomes" id="UP000078046"/>
    </source>
</evidence>
<dbReference type="EMBL" id="LWCA01000195">
    <property type="protein sequence ID" value="OAF70036.1"/>
    <property type="molecule type" value="Genomic_DNA"/>
</dbReference>
<dbReference type="GO" id="GO:0046872">
    <property type="term" value="F:metal ion binding"/>
    <property type="evidence" value="ECO:0007669"/>
    <property type="project" value="UniProtKB-KW"/>
</dbReference>